<evidence type="ECO:0000313" key="2">
    <source>
        <dbReference type="Proteomes" id="UP000249852"/>
    </source>
</evidence>
<dbReference type="EMBL" id="QLTQ01000015">
    <property type="protein sequence ID" value="RAS44750.1"/>
    <property type="molecule type" value="Genomic_DNA"/>
</dbReference>
<accession>A0ABX9DT70</accession>
<keyword evidence="2" id="KW-1185">Reference proteome</keyword>
<name>A0ABX9DT70_9BACT</name>
<organism evidence="1 2">
    <name type="scientific">Prevotella pallens</name>
    <dbReference type="NCBI Taxonomy" id="60133"/>
    <lineage>
        <taxon>Bacteria</taxon>
        <taxon>Pseudomonadati</taxon>
        <taxon>Bacteroidota</taxon>
        <taxon>Bacteroidia</taxon>
        <taxon>Bacteroidales</taxon>
        <taxon>Prevotellaceae</taxon>
        <taxon>Prevotella</taxon>
    </lineage>
</organism>
<sequence length="46" mass="5824">MTRKFIIKNAQVYYYKFLFCNYKIKIYNNKISEDYYSLILCPYYEN</sequence>
<gene>
    <name evidence="1" type="ORF">BC673_11563</name>
</gene>
<evidence type="ECO:0000313" key="1">
    <source>
        <dbReference type="EMBL" id="RAS44750.1"/>
    </source>
</evidence>
<proteinExistence type="predicted"/>
<comment type="caution">
    <text evidence="1">The sequence shown here is derived from an EMBL/GenBank/DDBJ whole genome shotgun (WGS) entry which is preliminary data.</text>
</comment>
<protein>
    <submittedName>
        <fullName evidence="1">Uncharacterized protein</fullName>
    </submittedName>
</protein>
<reference evidence="1 2" key="1">
    <citation type="submission" date="2018-06" db="EMBL/GenBank/DDBJ databases">
        <title>Genomic Encyclopedia of Archaeal and Bacterial Type Strains, Phase II (KMG-II): from individual species to whole genera.</title>
        <authorList>
            <person name="Goeker M."/>
        </authorList>
    </citation>
    <scope>NUCLEOTIDE SEQUENCE [LARGE SCALE GENOMIC DNA]</scope>
    <source>
        <strain evidence="1 2">DSM 18710</strain>
    </source>
</reference>
<dbReference type="Proteomes" id="UP000249852">
    <property type="component" value="Unassembled WGS sequence"/>
</dbReference>